<accession>A0AAD8XYY2</accession>
<dbReference type="Proteomes" id="UP001224775">
    <property type="component" value="Unassembled WGS sequence"/>
</dbReference>
<dbReference type="InterPro" id="IPR038726">
    <property type="entry name" value="PDDEXK_AddAB-type"/>
</dbReference>
<dbReference type="Gene3D" id="3.90.320.10">
    <property type="match status" value="1"/>
</dbReference>
<keyword evidence="1" id="KW-0175">Coiled coil</keyword>
<gene>
    <name evidence="3" type="ORF">QTG54_013166</name>
</gene>
<dbReference type="Pfam" id="PF12705">
    <property type="entry name" value="PDDEXK_1"/>
    <property type="match status" value="1"/>
</dbReference>
<dbReference type="AlphaFoldDB" id="A0AAD8XYY2"/>
<evidence type="ECO:0000259" key="2">
    <source>
        <dbReference type="Pfam" id="PF12705"/>
    </source>
</evidence>
<evidence type="ECO:0000256" key="1">
    <source>
        <dbReference type="SAM" id="Coils"/>
    </source>
</evidence>
<feature type="domain" description="PD-(D/E)XK endonuclease-like" evidence="2">
    <location>
        <begin position="113"/>
        <end position="337"/>
    </location>
</feature>
<reference evidence="3" key="1">
    <citation type="submission" date="2023-06" db="EMBL/GenBank/DDBJ databases">
        <title>Survivors Of The Sea: Transcriptome response of Skeletonema marinoi to long-term dormancy.</title>
        <authorList>
            <person name="Pinder M.I.M."/>
            <person name="Kourtchenko O."/>
            <person name="Robertson E.K."/>
            <person name="Larsson T."/>
            <person name="Maumus F."/>
            <person name="Osuna-Cruz C.M."/>
            <person name="Vancaester E."/>
            <person name="Stenow R."/>
            <person name="Vandepoele K."/>
            <person name="Ploug H."/>
            <person name="Bruchert V."/>
            <person name="Godhe A."/>
            <person name="Topel M."/>
        </authorList>
    </citation>
    <scope>NUCLEOTIDE SEQUENCE</scope>
    <source>
        <strain evidence="3">R05AC</strain>
    </source>
</reference>
<evidence type="ECO:0000313" key="3">
    <source>
        <dbReference type="EMBL" id="KAK1736030.1"/>
    </source>
</evidence>
<dbReference type="InterPro" id="IPR011604">
    <property type="entry name" value="PDDEXK-like_dom_sf"/>
</dbReference>
<organism evidence="3 4">
    <name type="scientific">Skeletonema marinoi</name>
    <dbReference type="NCBI Taxonomy" id="267567"/>
    <lineage>
        <taxon>Eukaryota</taxon>
        <taxon>Sar</taxon>
        <taxon>Stramenopiles</taxon>
        <taxon>Ochrophyta</taxon>
        <taxon>Bacillariophyta</taxon>
        <taxon>Coscinodiscophyceae</taxon>
        <taxon>Thalassiosirophycidae</taxon>
        <taxon>Thalassiosirales</taxon>
        <taxon>Skeletonemataceae</taxon>
        <taxon>Skeletonema</taxon>
        <taxon>Skeletonema marinoi-dohrnii complex</taxon>
    </lineage>
</organism>
<name>A0AAD8XYY2_9STRA</name>
<comment type="caution">
    <text evidence="3">The sequence shown here is derived from an EMBL/GenBank/DDBJ whole genome shotgun (WGS) entry which is preliminary data.</text>
</comment>
<sequence length="491" mass="56767">MMLLKRSCHCIQSKQWTASASLLLLWCTVAAVSIFYPTAAFINTEMMMLRVLSRSYTHHLSRSTYAPTIVSTQQSSSSPSHSEAASAQVATLLDPYEILRDLKFDKIPLPNKLSPTSLESFTKCHQAFFFQYILKLKPDPPMTPELARGIICHKALEDVFELAPPQRTLVNLQNLFRKEWSSLRGDRESNNSVTQTKEYNAESYDSLFRIVNDHDDDDDVLSNESSPFDINAEIDWGQSSLQLLKNYYELEDPRNVTPLMREMWVNAKFPTEDDSFIVRGKIDRIDLISSNSGAILSIIDYKTGKKPHFKYATATNERIGNEQFWKMKVYALILWKMILQTETLEQRQRQQSEEVGKTVDYRYGLSWELRQKLLQSLGYENEQQAPKWTELLTLESLRLMYLTSHLDDMAANYDTPPDAPVGKAKCLDFSLNEFMSVLDQTENEVVSIQKQIKELVDMQDPKAWHHCNWKYCNCHEMRDRFIDGTVSNEII</sequence>
<feature type="coiled-coil region" evidence="1">
    <location>
        <begin position="431"/>
        <end position="458"/>
    </location>
</feature>
<keyword evidence="4" id="KW-1185">Reference proteome</keyword>
<proteinExistence type="predicted"/>
<evidence type="ECO:0000313" key="4">
    <source>
        <dbReference type="Proteomes" id="UP001224775"/>
    </source>
</evidence>
<protein>
    <submittedName>
        <fullName evidence="3">PD-(D/E)XK nuclease superfamily protein</fullName>
    </submittedName>
</protein>
<dbReference type="EMBL" id="JATAAI010000030">
    <property type="protein sequence ID" value="KAK1736030.1"/>
    <property type="molecule type" value="Genomic_DNA"/>
</dbReference>